<evidence type="ECO:0000313" key="5">
    <source>
        <dbReference type="EMBL" id="KGR78501.1"/>
    </source>
</evidence>
<dbReference type="InterPro" id="IPR001633">
    <property type="entry name" value="EAL_dom"/>
</dbReference>
<dbReference type="Gene3D" id="3.30.70.270">
    <property type="match status" value="1"/>
</dbReference>
<dbReference type="InterPro" id="IPR000700">
    <property type="entry name" value="PAS-assoc_C"/>
</dbReference>
<dbReference type="PROSITE" id="PS50887">
    <property type="entry name" value="GGDEF"/>
    <property type="match status" value="1"/>
</dbReference>
<accession>A0A0A3I0Y7</accession>
<dbReference type="GO" id="GO:0071111">
    <property type="term" value="F:cyclic-guanylate-specific phosphodiesterase activity"/>
    <property type="evidence" value="ECO:0007669"/>
    <property type="project" value="InterPro"/>
</dbReference>
<dbReference type="SUPFAM" id="SSF141868">
    <property type="entry name" value="EAL domain-like"/>
    <property type="match status" value="1"/>
</dbReference>
<dbReference type="SMART" id="SM00052">
    <property type="entry name" value="EAL"/>
    <property type="match status" value="1"/>
</dbReference>
<feature type="domain" description="GGDEF" evidence="4">
    <location>
        <begin position="330"/>
        <end position="463"/>
    </location>
</feature>
<dbReference type="CDD" id="cd00130">
    <property type="entry name" value="PAS"/>
    <property type="match status" value="1"/>
</dbReference>
<sequence>MYIPNKMPHTKEQLISFLMFLSEQATIGIAIVDQSDCQQSFLYCNESLVHLTGFSRQELIGSNLKQFRGTKTDSEIESEIQINIKSETPFELNVIHYHKDGSPFWNCINSFPIKDYTNKVQYTLLYFKNITDNSLDKMLSKLEREVYAGLEQGSDSTNILQLITEKIEQYYVRDIYCAIRVLKPTNDLKVVATGSLPIKVVEDINEQLLEPNIGFNENAIYIDNYSSKSEKQLVSDQLHTYAVISSWSKPIVNQDKQILGSITIYLKNESSLKQTDIEFLNKLTPIISLSLKYAEHKKELKKLAFTDLNSGLPNQNYFYTNLSNWLEQKSSGALLIIQPVEYAGIVDLYGRKSGDELLKQIGLRLNSIQEVQSDLIYGRFSNSSIVLAQKMIKDEVEQFVNNLRQLLTQTPYKFIEREMFIDFNIGVSYFCNHVALEESIRRADIALTSSRKKHGTVVTFFEEETNNIMQKEMDTLNQLIYGLKNNEFTAFLQPKVNLLTEEIVGFEALARWNSPVLGFVSPAAFIPIAESSGKIREVDNAILKQVLEWQHKRKVKGLKLFPVSVNISPVHFYHESFVDDFIQLVSQYDISPDLINIEVTENFELVDFEKAKEILLKLKSYGYQSSIDDFGVGFSSLSYLQQLPFSEIKIDRSFVNNMNNEEMYYVVQTIVQLAANLKMHAVAEGIETLDQYNFLKSIGCLIGQGFYFHKPMPLDDVEKLLSSI</sequence>
<name>A0A0A3I0Y7_9BACL</name>
<dbReference type="InterPro" id="IPR050706">
    <property type="entry name" value="Cyclic-di-GMP_PDE-like"/>
</dbReference>
<comment type="caution">
    <text evidence="5">The sequence shown here is derived from an EMBL/GenBank/DDBJ whole genome shotgun (WGS) entry which is preliminary data.</text>
</comment>
<dbReference type="RefSeq" id="WP_036186222.1">
    <property type="nucleotide sequence ID" value="NZ_AVDA01000011.1"/>
</dbReference>
<evidence type="ECO:0000259" key="4">
    <source>
        <dbReference type="PROSITE" id="PS50887"/>
    </source>
</evidence>
<evidence type="ECO:0008006" key="7">
    <source>
        <dbReference type="Google" id="ProtNLM"/>
    </source>
</evidence>
<dbReference type="SUPFAM" id="SSF55073">
    <property type="entry name" value="Nucleotide cyclase"/>
    <property type="match status" value="1"/>
</dbReference>
<dbReference type="PANTHER" id="PTHR33121:SF70">
    <property type="entry name" value="SIGNALING PROTEIN YKOW"/>
    <property type="match status" value="1"/>
</dbReference>
<feature type="domain" description="PAC" evidence="2">
    <location>
        <begin position="88"/>
        <end position="142"/>
    </location>
</feature>
<dbReference type="InterPro" id="IPR000160">
    <property type="entry name" value="GGDEF_dom"/>
</dbReference>
<organism evidence="5 6">
    <name type="scientific">Ureibacillus manganicus DSM 26584</name>
    <dbReference type="NCBI Taxonomy" id="1384049"/>
    <lineage>
        <taxon>Bacteria</taxon>
        <taxon>Bacillati</taxon>
        <taxon>Bacillota</taxon>
        <taxon>Bacilli</taxon>
        <taxon>Bacillales</taxon>
        <taxon>Caryophanaceae</taxon>
        <taxon>Ureibacillus</taxon>
    </lineage>
</organism>
<evidence type="ECO:0000313" key="6">
    <source>
        <dbReference type="Proteomes" id="UP000030416"/>
    </source>
</evidence>
<dbReference type="Pfam" id="PF00990">
    <property type="entry name" value="GGDEF"/>
    <property type="match status" value="1"/>
</dbReference>
<evidence type="ECO:0000259" key="2">
    <source>
        <dbReference type="PROSITE" id="PS50113"/>
    </source>
</evidence>
<evidence type="ECO:0000259" key="1">
    <source>
        <dbReference type="PROSITE" id="PS50112"/>
    </source>
</evidence>
<dbReference type="SUPFAM" id="SSF55785">
    <property type="entry name" value="PYP-like sensor domain (PAS domain)"/>
    <property type="match status" value="1"/>
</dbReference>
<dbReference type="STRING" id="1384049.CD29_10660"/>
<proteinExistence type="predicted"/>
<dbReference type="Proteomes" id="UP000030416">
    <property type="component" value="Unassembled WGS sequence"/>
</dbReference>
<dbReference type="eggNOG" id="COG2203">
    <property type="taxonomic scope" value="Bacteria"/>
</dbReference>
<dbReference type="InterPro" id="IPR029787">
    <property type="entry name" value="Nucleotide_cyclase"/>
</dbReference>
<dbReference type="OrthoDB" id="9759607at2"/>
<dbReference type="CDD" id="cd01948">
    <property type="entry name" value="EAL"/>
    <property type="match status" value="1"/>
</dbReference>
<dbReference type="InterPro" id="IPR000014">
    <property type="entry name" value="PAS"/>
</dbReference>
<dbReference type="eggNOG" id="COG2200">
    <property type="taxonomic scope" value="Bacteria"/>
</dbReference>
<dbReference type="SUPFAM" id="SSF55781">
    <property type="entry name" value="GAF domain-like"/>
    <property type="match status" value="1"/>
</dbReference>
<dbReference type="PROSITE" id="PS50883">
    <property type="entry name" value="EAL"/>
    <property type="match status" value="1"/>
</dbReference>
<dbReference type="NCBIfam" id="TIGR00229">
    <property type="entry name" value="sensory_box"/>
    <property type="match status" value="1"/>
</dbReference>
<dbReference type="PROSITE" id="PS50113">
    <property type="entry name" value="PAC"/>
    <property type="match status" value="1"/>
</dbReference>
<dbReference type="PANTHER" id="PTHR33121">
    <property type="entry name" value="CYCLIC DI-GMP PHOSPHODIESTERASE PDEF"/>
    <property type="match status" value="1"/>
</dbReference>
<evidence type="ECO:0000259" key="3">
    <source>
        <dbReference type="PROSITE" id="PS50883"/>
    </source>
</evidence>
<dbReference type="EMBL" id="JPVN01000011">
    <property type="protein sequence ID" value="KGR78501.1"/>
    <property type="molecule type" value="Genomic_DNA"/>
</dbReference>
<protein>
    <recommendedName>
        <fullName evidence="7">Diguanylate cyclase</fullName>
    </recommendedName>
</protein>
<dbReference type="PROSITE" id="PS50112">
    <property type="entry name" value="PAS"/>
    <property type="match status" value="1"/>
</dbReference>
<keyword evidence="6" id="KW-1185">Reference proteome</keyword>
<dbReference type="Pfam" id="PF13426">
    <property type="entry name" value="PAS_9"/>
    <property type="match status" value="1"/>
</dbReference>
<dbReference type="AlphaFoldDB" id="A0A0A3I0Y7"/>
<feature type="domain" description="PAS" evidence="1">
    <location>
        <begin position="23"/>
        <end position="87"/>
    </location>
</feature>
<dbReference type="SMART" id="SM00267">
    <property type="entry name" value="GGDEF"/>
    <property type="match status" value="1"/>
</dbReference>
<dbReference type="Gene3D" id="3.30.450.20">
    <property type="entry name" value="PAS domain"/>
    <property type="match status" value="1"/>
</dbReference>
<dbReference type="InterPro" id="IPR035965">
    <property type="entry name" value="PAS-like_dom_sf"/>
</dbReference>
<gene>
    <name evidence="5" type="ORF">CD29_10660</name>
</gene>
<feature type="domain" description="EAL" evidence="3">
    <location>
        <begin position="472"/>
        <end position="724"/>
    </location>
</feature>
<dbReference type="InterPro" id="IPR035919">
    <property type="entry name" value="EAL_sf"/>
</dbReference>
<reference evidence="5 6" key="1">
    <citation type="submission" date="2014-02" db="EMBL/GenBank/DDBJ databases">
        <title>Draft genome sequence of Lysinibacillus manganicus DSM 26584T.</title>
        <authorList>
            <person name="Zhang F."/>
            <person name="Wang G."/>
            <person name="Zhang L."/>
        </authorList>
    </citation>
    <scope>NUCLEOTIDE SEQUENCE [LARGE SCALE GENOMIC DNA]</scope>
    <source>
        <strain evidence="5 6">DSM 26584</strain>
    </source>
</reference>
<dbReference type="Gene3D" id="3.20.20.450">
    <property type="entry name" value="EAL domain"/>
    <property type="match status" value="1"/>
</dbReference>
<dbReference type="InterPro" id="IPR043128">
    <property type="entry name" value="Rev_trsase/Diguanyl_cyclase"/>
</dbReference>
<dbReference type="Pfam" id="PF00563">
    <property type="entry name" value="EAL"/>
    <property type="match status" value="1"/>
</dbReference>